<name>A0A062I6R7_ACIBA</name>
<gene>
    <name evidence="2" type="ORF">J596_3875</name>
</gene>
<protein>
    <recommendedName>
        <fullName evidence="1">DUF927 domain-containing protein</fullName>
    </recommendedName>
</protein>
<feature type="domain" description="DUF927" evidence="1">
    <location>
        <begin position="250"/>
        <end position="531"/>
    </location>
</feature>
<dbReference type="AlphaFoldDB" id="A0A062I6R7"/>
<comment type="caution">
    <text evidence="2">The sequence shown here is derived from an EMBL/GenBank/DDBJ whole genome shotgun (WGS) entry which is preliminary data.</text>
</comment>
<dbReference type="PATRIC" id="fig|1310697.3.peg.3668"/>
<organism evidence="2 3">
    <name type="scientific">Acinetobacter baumannii 21072</name>
    <dbReference type="NCBI Taxonomy" id="1310697"/>
    <lineage>
        <taxon>Bacteria</taxon>
        <taxon>Pseudomonadati</taxon>
        <taxon>Pseudomonadota</taxon>
        <taxon>Gammaproteobacteria</taxon>
        <taxon>Moraxellales</taxon>
        <taxon>Moraxellaceae</taxon>
        <taxon>Acinetobacter</taxon>
        <taxon>Acinetobacter calcoaceticus/baumannii complex</taxon>
    </lineage>
</organism>
<accession>A0A062I6R7</accession>
<dbReference type="RefSeq" id="WP_032037863.1">
    <property type="nucleotide sequence ID" value="NZ_JMOD01000123.1"/>
</dbReference>
<evidence type="ECO:0000259" key="1">
    <source>
        <dbReference type="Pfam" id="PF06048"/>
    </source>
</evidence>
<dbReference type="Pfam" id="PF06048">
    <property type="entry name" value="DUF927"/>
    <property type="match status" value="1"/>
</dbReference>
<dbReference type="EMBL" id="JMOD01000123">
    <property type="protein sequence ID" value="KCY13578.1"/>
    <property type="molecule type" value="Genomic_DNA"/>
</dbReference>
<dbReference type="Proteomes" id="UP000027327">
    <property type="component" value="Unassembled WGS sequence"/>
</dbReference>
<evidence type="ECO:0000313" key="2">
    <source>
        <dbReference type="EMBL" id="KCY13578.1"/>
    </source>
</evidence>
<proteinExistence type="predicted"/>
<dbReference type="InterPro" id="IPR009270">
    <property type="entry name" value="DUF927"/>
</dbReference>
<reference evidence="2 3" key="1">
    <citation type="submission" date="2014-04" db="EMBL/GenBank/DDBJ databases">
        <title>Comparative genomics and transcriptomics to identify genetic mechanisms underlying the emergence of carbapenem resistant Acinetobacter baumannii (CRAb).</title>
        <authorList>
            <person name="Harris A.D."/>
            <person name="Johnson K.J."/>
            <person name="George J."/>
            <person name="Nadendla S."/>
            <person name="Daugherty S.C."/>
            <person name="Parankush S."/>
            <person name="Sadzewicz L."/>
            <person name="Tallon L."/>
            <person name="Sengamalay N."/>
            <person name="Hazen T.H."/>
            <person name="Rasko D.A."/>
        </authorList>
    </citation>
    <scope>NUCLEOTIDE SEQUENCE [LARGE SCALE GENOMIC DNA]</scope>
    <source>
        <strain evidence="2 3">21072</strain>
    </source>
</reference>
<sequence>MTKRDTSNMTPTEVLTHCQIYTPDETEYLQHKIIQRFGGPNQAIYIDQNRVEIDNVEYSNPLVLPIYNGELSMVQCAVMESGKTISIFPDGLASGFACYGELQHDKSVIITYSLESFFKIASSGLSVVLVVLNNLCASRLAKTLKAFDFEQIQLVINQLAQAGFKKLYLPVRPEYFKNDAFQKLEQNTCVRLINQYQKIDETEFLIELTKDEELEEVSAFLKEAIARLPHTEPLPKGHLAKPFKWGDGRFHLLESGLYFLETNNKGDDYKRYISSPIKVVALTRDNSSTSWGRLLEWYDPDGIKHLQAVSMEFFQSDGVELRKALSYQGMTIAPDAKARSLLQSYLMSYPVEQRALCVDRVGWHDEVYVLPHCEVGQSKDNDLIVYQAIHGLDNRYQRNGSLIQWREEVSKLAQNHSKLVCAISTAFAGQLLGPLEQQNGAGVHFVGKSSKGKSTALFLGCSVWGKPSRFYRTWRATGNALEHTAYMHNDSFLALDEIGEIANPKELGNIVYMLANGLGKARLNKQITAKPAFNWKLIFLSSGEEGLKDIMAKHGQKAKLGQEIRLIDIDVDQSEYGVFDSIDFASDGAMQSRMLVERSNMYYGEAGIAWLEYLCSDKNEIIKQARQLWEQYREPLIDGYSEGHIIRVANTFALIATAGELATQAGITGWKRGTAFSAIQAVFEQWLGSFDRVGNYEDMEILAQIKAFFEAHGNSRFECMTPDADHLDKVINRVGYWKIENGEKKYLVYPEQFKKELCKGLNPKRVGKLLIQRGWLDHLNNGKSTKLTRGIDGMPKAIPMYVFNEKVLTDDLDEL</sequence>
<evidence type="ECO:0000313" key="3">
    <source>
        <dbReference type="Proteomes" id="UP000027327"/>
    </source>
</evidence>